<evidence type="ECO:0000256" key="2">
    <source>
        <dbReference type="ARBA" id="ARBA00006275"/>
    </source>
</evidence>
<dbReference type="RefSeq" id="WP_142529853.1">
    <property type="nucleotide sequence ID" value="NZ_CBCSJO010000010.1"/>
</dbReference>
<keyword evidence="3" id="KW-0732">Signal</keyword>
<evidence type="ECO:0000259" key="6">
    <source>
        <dbReference type="Pfam" id="PF07980"/>
    </source>
</evidence>
<sequence length="584" mass="63747">MKLYTKISIIIAATATLSAGGCKKSFLDENQKTQLTQQSFGTPVGLIGSITGVYGSLRGLWGTEGFTNQLVAGTDETLAGGSTSNIGLFTYANIGLDDFRYIVQNAYTDINTLNGVIANAEVFTDPVQRTQYIAQAKFLRGMLYYYMVVNFGEMPLHVSLIVNPTTSDSRAPLADLYAQMIRDFSESSKELQVKPGQPFGGKAATQATALYFLGKTYLTRGWSKAAQTGDFATAATTFQGLIDNRATYGVDLWQDFADAFRPANDYGKETLFVIDESSDTKYGNYAPGGSGGNYNVTNYLFRPNYPSITANYPTATGSAVMTRDIPNGRPFIRIRPNTDYMLRVFAERVNDSRFDKTFQTTWIANTAGVSTPRGALTVGVDTAIWTPPFDPGAAKRASFKGVILLPPSVAAGTSANPYTPVVFPSMKKYDDPNRAAVNDPSTRPFVLARFADVYLLAAEALFKAGDLQKSADMLNVIRTRAAFKTTNTAAQNTAAIAAIQVLPAQVTLDFILDERSRETYEECTRWWDLTRTQSLSRRLQLYNSEAYPGYSKTSPADAYALRPIPLSLINLVTTGPALPQNPGY</sequence>
<evidence type="ECO:0000256" key="5">
    <source>
        <dbReference type="ARBA" id="ARBA00023237"/>
    </source>
</evidence>
<comment type="subcellular location">
    <subcellularLocation>
        <location evidence="1">Cell outer membrane</location>
    </subcellularLocation>
</comment>
<gene>
    <name evidence="7" type="ORF">SAMN06265348_110138</name>
</gene>
<evidence type="ECO:0000256" key="3">
    <source>
        <dbReference type="ARBA" id="ARBA00022729"/>
    </source>
</evidence>
<name>A0A521F4S9_9SPHI</name>
<evidence type="ECO:0000313" key="8">
    <source>
        <dbReference type="Proteomes" id="UP000320300"/>
    </source>
</evidence>
<reference evidence="7 8" key="1">
    <citation type="submission" date="2017-05" db="EMBL/GenBank/DDBJ databases">
        <authorList>
            <person name="Varghese N."/>
            <person name="Submissions S."/>
        </authorList>
    </citation>
    <scope>NUCLEOTIDE SEQUENCE [LARGE SCALE GENOMIC DNA]</scope>
    <source>
        <strain evidence="7 8">DSM 19036</strain>
    </source>
</reference>
<protein>
    <submittedName>
        <fullName evidence="7">Starch-binding associating with outer membrane</fullName>
    </submittedName>
</protein>
<dbReference type="OrthoDB" id="5694214at2"/>
<evidence type="ECO:0000256" key="4">
    <source>
        <dbReference type="ARBA" id="ARBA00023136"/>
    </source>
</evidence>
<dbReference type="InterPro" id="IPR012944">
    <property type="entry name" value="SusD_RagB_dom"/>
</dbReference>
<dbReference type="GO" id="GO:0009279">
    <property type="term" value="C:cell outer membrane"/>
    <property type="evidence" value="ECO:0007669"/>
    <property type="project" value="UniProtKB-SubCell"/>
</dbReference>
<comment type="similarity">
    <text evidence="2">Belongs to the SusD family.</text>
</comment>
<evidence type="ECO:0000313" key="7">
    <source>
        <dbReference type="EMBL" id="SMO91175.1"/>
    </source>
</evidence>
<organism evidence="7 8">
    <name type="scientific">Pedobacter westerhofensis</name>
    <dbReference type="NCBI Taxonomy" id="425512"/>
    <lineage>
        <taxon>Bacteria</taxon>
        <taxon>Pseudomonadati</taxon>
        <taxon>Bacteroidota</taxon>
        <taxon>Sphingobacteriia</taxon>
        <taxon>Sphingobacteriales</taxon>
        <taxon>Sphingobacteriaceae</taxon>
        <taxon>Pedobacter</taxon>
    </lineage>
</organism>
<feature type="domain" description="RagB/SusD" evidence="6">
    <location>
        <begin position="304"/>
        <end position="584"/>
    </location>
</feature>
<dbReference type="AlphaFoldDB" id="A0A521F4S9"/>
<dbReference type="Proteomes" id="UP000320300">
    <property type="component" value="Unassembled WGS sequence"/>
</dbReference>
<dbReference type="Pfam" id="PF07980">
    <property type="entry name" value="SusD_RagB"/>
    <property type="match status" value="1"/>
</dbReference>
<dbReference type="SUPFAM" id="SSF48452">
    <property type="entry name" value="TPR-like"/>
    <property type="match status" value="1"/>
</dbReference>
<evidence type="ECO:0000256" key="1">
    <source>
        <dbReference type="ARBA" id="ARBA00004442"/>
    </source>
</evidence>
<proteinExistence type="inferred from homology"/>
<keyword evidence="5" id="KW-0998">Cell outer membrane</keyword>
<dbReference type="PROSITE" id="PS51257">
    <property type="entry name" value="PROKAR_LIPOPROTEIN"/>
    <property type="match status" value="1"/>
</dbReference>
<keyword evidence="8" id="KW-1185">Reference proteome</keyword>
<dbReference type="Gene3D" id="1.25.40.390">
    <property type="match status" value="1"/>
</dbReference>
<dbReference type="InterPro" id="IPR011990">
    <property type="entry name" value="TPR-like_helical_dom_sf"/>
</dbReference>
<dbReference type="EMBL" id="FXTN01000010">
    <property type="protein sequence ID" value="SMO91175.1"/>
    <property type="molecule type" value="Genomic_DNA"/>
</dbReference>
<accession>A0A521F4S9</accession>
<keyword evidence="4" id="KW-0472">Membrane</keyword>